<dbReference type="SMART" id="SM00060">
    <property type="entry name" value="FN3"/>
    <property type="match status" value="3"/>
</dbReference>
<proteinExistence type="predicted"/>
<dbReference type="Pfam" id="PF13539">
    <property type="entry name" value="Peptidase_M15_4"/>
    <property type="match status" value="1"/>
</dbReference>
<feature type="chain" id="PRO_5047411414" evidence="1">
    <location>
        <begin position="27"/>
        <end position="516"/>
    </location>
</feature>
<dbReference type="InterPro" id="IPR013783">
    <property type="entry name" value="Ig-like_fold"/>
</dbReference>
<dbReference type="CDD" id="cd00063">
    <property type="entry name" value="FN3"/>
    <property type="match status" value="1"/>
</dbReference>
<feature type="signal peptide" evidence="1">
    <location>
        <begin position="1"/>
        <end position="26"/>
    </location>
</feature>
<feature type="domain" description="Fibronectin type-III" evidence="2">
    <location>
        <begin position="43"/>
        <end position="139"/>
    </location>
</feature>
<sequence length="516" mass="59640">MKKFSLVMTIIFALSLGAFFHVDAFAFDEKEKETETTVTKPNAPTDFTATVSSDSYSSSVTLTWNYDNYYVNGFYIYRATSENGAYELLTTLSRYSTSYTDYNISKCVPYYYKIVAYTYDYYFGEICSDEVVSNQILIPLNQVALQSVTASSGKSMTVNWYPVSDASGYYIYRSTNPDSDFTLICDYINSSATNNNLSYYDSFYENSALSYTDCNLTVGQTYYYKVCPYVLFNGQKYSGTISSALSDIVRIDATKIKKSASNKPGTNTITWKNLNDADGYIIYYSTSYDSGYKKLKTIKSNSTTSYTQKKLTNGVAYYYKVFGYVNVKGKKLESIEPETYTKYCDYYTYKDEDYTSRHKRIFGNKNIYKYKNSKQAWKNMKLVKAKVWDINRHGKKYTRTFYLYVHKGVAPSVDKMFKEIYKSKERFPIHDIGCYNWRGNSSTSEHCLGLAFDINSNENYMVQGKQILAGSFWKPKKNKYSIPLKCNLVKILEKYGFSRGFWGERKDYMHFSYFGG</sequence>
<reference evidence="3" key="1">
    <citation type="submission" date="2022-09" db="EMBL/GenBank/DDBJ databases">
        <title>Eubacterium sp. LFL-14 isolated from human feces.</title>
        <authorList>
            <person name="Liu F."/>
        </authorList>
    </citation>
    <scope>NUCLEOTIDE SEQUENCE</scope>
    <source>
        <strain evidence="3">LFL-14</strain>
    </source>
</reference>
<dbReference type="InterPro" id="IPR036116">
    <property type="entry name" value="FN3_sf"/>
</dbReference>
<dbReference type="InterPro" id="IPR003961">
    <property type="entry name" value="FN3_dom"/>
</dbReference>
<comment type="caution">
    <text evidence="3">The sequence shown here is derived from an EMBL/GenBank/DDBJ whole genome shotgun (WGS) entry which is preliminary data.</text>
</comment>
<name>A0ABT2M0R9_9FIRM</name>
<accession>A0ABT2M0R9</accession>
<keyword evidence="4" id="KW-1185">Reference proteome</keyword>
<dbReference type="SUPFAM" id="SSF55166">
    <property type="entry name" value="Hedgehog/DD-peptidase"/>
    <property type="match status" value="1"/>
</dbReference>
<gene>
    <name evidence="3" type="ORF">N5B56_08495</name>
</gene>
<dbReference type="EMBL" id="JAODBU010000007">
    <property type="protein sequence ID" value="MCT7399119.1"/>
    <property type="molecule type" value="Genomic_DNA"/>
</dbReference>
<dbReference type="InterPro" id="IPR039561">
    <property type="entry name" value="Peptidase_M15C"/>
</dbReference>
<evidence type="ECO:0000313" key="3">
    <source>
        <dbReference type="EMBL" id="MCT7399119.1"/>
    </source>
</evidence>
<protein>
    <submittedName>
        <fullName evidence="3">M15 family metallopeptidase</fullName>
    </submittedName>
</protein>
<dbReference type="RefSeq" id="WP_260978738.1">
    <property type="nucleotide sequence ID" value="NZ_JAODBU010000007.1"/>
</dbReference>
<dbReference type="Gene3D" id="3.30.1380.10">
    <property type="match status" value="1"/>
</dbReference>
<dbReference type="SUPFAM" id="SSF49265">
    <property type="entry name" value="Fibronectin type III"/>
    <property type="match status" value="2"/>
</dbReference>
<dbReference type="Gene3D" id="2.60.40.10">
    <property type="entry name" value="Immunoglobulins"/>
    <property type="match status" value="3"/>
</dbReference>
<keyword evidence="1" id="KW-0732">Signal</keyword>
<evidence type="ECO:0000256" key="1">
    <source>
        <dbReference type="SAM" id="SignalP"/>
    </source>
</evidence>
<dbReference type="Proteomes" id="UP001431199">
    <property type="component" value="Unassembled WGS sequence"/>
</dbReference>
<evidence type="ECO:0000313" key="4">
    <source>
        <dbReference type="Proteomes" id="UP001431199"/>
    </source>
</evidence>
<dbReference type="InterPro" id="IPR009045">
    <property type="entry name" value="Zn_M74/Hedgehog-like"/>
</dbReference>
<dbReference type="PROSITE" id="PS50853">
    <property type="entry name" value="FN3"/>
    <property type="match status" value="1"/>
</dbReference>
<organism evidence="3 4">
    <name type="scientific">Eubacterium album</name>
    <dbReference type="NCBI Taxonomy" id="2978477"/>
    <lineage>
        <taxon>Bacteria</taxon>
        <taxon>Bacillati</taxon>
        <taxon>Bacillota</taxon>
        <taxon>Clostridia</taxon>
        <taxon>Eubacteriales</taxon>
        <taxon>Eubacteriaceae</taxon>
        <taxon>Eubacterium</taxon>
    </lineage>
</organism>
<evidence type="ECO:0000259" key="2">
    <source>
        <dbReference type="PROSITE" id="PS50853"/>
    </source>
</evidence>